<gene>
    <name evidence="7" type="ORF">DBZ45_13630</name>
</gene>
<dbReference type="InterPro" id="IPR016156">
    <property type="entry name" value="FAD/NAD-linked_Rdtase_dimer_sf"/>
</dbReference>
<keyword evidence="3" id="KW-0274">FAD</keyword>
<dbReference type="Pfam" id="PF07992">
    <property type="entry name" value="Pyr_redox_2"/>
    <property type="match status" value="1"/>
</dbReference>
<evidence type="ECO:0000256" key="2">
    <source>
        <dbReference type="ARBA" id="ARBA00022630"/>
    </source>
</evidence>
<dbReference type="InterPro" id="IPR050446">
    <property type="entry name" value="FAD-oxidoreductase/Apoptosis"/>
</dbReference>
<dbReference type="Gene3D" id="3.50.50.60">
    <property type="entry name" value="FAD/NAD(P)-binding domain"/>
    <property type="match status" value="2"/>
</dbReference>
<dbReference type="InterPro" id="IPR023753">
    <property type="entry name" value="FAD/NAD-binding_dom"/>
</dbReference>
<dbReference type="PANTHER" id="PTHR43557">
    <property type="entry name" value="APOPTOSIS-INDUCING FACTOR 1"/>
    <property type="match status" value="1"/>
</dbReference>
<evidence type="ECO:0000256" key="1">
    <source>
        <dbReference type="ARBA" id="ARBA00001974"/>
    </source>
</evidence>
<organism evidence="7 8">
    <name type="scientific">Arthrobacter globiformis</name>
    <dbReference type="NCBI Taxonomy" id="1665"/>
    <lineage>
        <taxon>Bacteria</taxon>
        <taxon>Bacillati</taxon>
        <taxon>Actinomycetota</taxon>
        <taxon>Actinomycetes</taxon>
        <taxon>Micrococcales</taxon>
        <taxon>Micrococcaceae</taxon>
        <taxon>Arthrobacter</taxon>
    </lineage>
</organism>
<dbReference type="GO" id="GO:0016651">
    <property type="term" value="F:oxidoreductase activity, acting on NAD(P)H"/>
    <property type="evidence" value="ECO:0007669"/>
    <property type="project" value="TreeGrafter"/>
</dbReference>
<dbReference type="EMBL" id="QLNP01000087">
    <property type="protein sequence ID" value="RAM36758.1"/>
    <property type="molecule type" value="Genomic_DNA"/>
</dbReference>
<dbReference type="InterPro" id="IPR036188">
    <property type="entry name" value="FAD/NAD-bd_sf"/>
</dbReference>
<comment type="cofactor">
    <cofactor evidence="1">
        <name>FAD</name>
        <dbReference type="ChEBI" id="CHEBI:57692"/>
    </cofactor>
</comment>
<name>A0A328HDS0_ARTGO</name>
<sequence length="413" mass="42513">MQTLAIVGASLGGLSAARAARAQGFNGRLVIIGDEEHRPYDRPPLSKDFLLGSITAEDLSLETETDDLDAEWLLGARAVSLDASTKTIGLAGGRVVQADGIVIATGARARQLPALAGLSNVFSLRTLADAQSLAPELVPGSKMAVIGAGFVGAEVASSAASRGMDVTLVDTKPVPFAAQLGMEMGSVVAGLHTGKGVRLISSAVIEDFYTGEGNVTGLRLGDGTFVAADVVVVGIGAEPNVEWLTGSGVEVDGGVLCDAMGRTSVPGIVAVGDCAAWFDAAVDRHRRVEHWTGALERAALAVQGLLDDDAPAQPLKPPYFWSDQHGVKIQFAGHSAGYDRLDVETGDAAEHSLLAVYYREDVPVAVLGMNQPRLFTKWRRSLAASAPKPAAAVAPIVLAPAGEPALAGAAAGL</sequence>
<evidence type="ECO:0000256" key="3">
    <source>
        <dbReference type="ARBA" id="ARBA00022827"/>
    </source>
</evidence>
<accession>A0A328HDS0</accession>
<dbReference type="Pfam" id="PF14759">
    <property type="entry name" value="Reductase_C"/>
    <property type="match status" value="1"/>
</dbReference>
<evidence type="ECO:0000313" key="8">
    <source>
        <dbReference type="Proteomes" id="UP000249166"/>
    </source>
</evidence>
<dbReference type="SUPFAM" id="SSF51905">
    <property type="entry name" value="FAD/NAD(P)-binding domain"/>
    <property type="match status" value="2"/>
</dbReference>
<feature type="domain" description="FAD/NAD(P)-binding" evidence="5">
    <location>
        <begin position="4"/>
        <end position="296"/>
    </location>
</feature>
<dbReference type="InterPro" id="IPR028202">
    <property type="entry name" value="Reductase_C"/>
</dbReference>
<keyword evidence="2" id="KW-0285">Flavoprotein</keyword>
<evidence type="ECO:0000259" key="5">
    <source>
        <dbReference type="Pfam" id="PF07992"/>
    </source>
</evidence>
<comment type="caution">
    <text evidence="7">The sequence shown here is derived from an EMBL/GenBank/DDBJ whole genome shotgun (WGS) entry which is preliminary data.</text>
</comment>
<reference evidence="7 8" key="1">
    <citation type="submission" date="2018-04" db="EMBL/GenBank/DDBJ databases">
        <title>Bacteria isolated from cave deposits of Manipur.</title>
        <authorList>
            <person name="Sahoo D."/>
            <person name="Sarangthem I."/>
            <person name="Nandeibam J."/>
        </authorList>
    </citation>
    <scope>NUCLEOTIDE SEQUENCE [LARGE SCALE GENOMIC DNA]</scope>
    <source>
        <strain evidence="8">mrc11</strain>
    </source>
</reference>
<dbReference type="GO" id="GO:0005737">
    <property type="term" value="C:cytoplasm"/>
    <property type="evidence" value="ECO:0007669"/>
    <property type="project" value="TreeGrafter"/>
</dbReference>
<dbReference type="PRINTS" id="PR00411">
    <property type="entry name" value="PNDRDTASEI"/>
</dbReference>
<dbReference type="AlphaFoldDB" id="A0A328HDS0"/>
<protein>
    <submittedName>
        <fullName evidence="7">NAD(P)/FAD-dependent oxidoreductase</fullName>
    </submittedName>
</protein>
<keyword evidence="4" id="KW-0560">Oxidoreductase</keyword>
<dbReference type="Gene3D" id="3.30.390.30">
    <property type="match status" value="1"/>
</dbReference>
<dbReference type="OrthoDB" id="1145at2"/>
<evidence type="ECO:0000259" key="6">
    <source>
        <dbReference type="Pfam" id="PF14759"/>
    </source>
</evidence>
<evidence type="ECO:0000313" key="7">
    <source>
        <dbReference type="EMBL" id="RAM36758.1"/>
    </source>
</evidence>
<evidence type="ECO:0000256" key="4">
    <source>
        <dbReference type="ARBA" id="ARBA00023002"/>
    </source>
</evidence>
<dbReference type="RefSeq" id="WP_111904428.1">
    <property type="nucleotide sequence ID" value="NZ_QLNP01000087.1"/>
</dbReference>
<dbReference type="PRINTS" id="PR00368">
    <property type="entry name" value="FADPNR"/>
</dbReference>
<dbReference type="SUPFAM" id="SSF55424">
    <property type="entry name" value="FAD/NAD-linked reductases, dimerisation (C-terminal) domain"/>
    <property type="match status" value="1"/>
</dbReference>
<dbReference type="PANTHER" id="PTHR43557:SF2">
    <property type="entry name" value="RIESKE DOMAIN-CONTAINING PROTEIN-RELATED"/>
    <property type="match status" value="1"/>
</dbReference>
<dbReference type="Proteomes" id="UP000249166">
    <property type="component" value="Unassembled WGS sequence"/>
</dbReference>
<feature type="domain" description="Reductase C-terminal" evidence="6">
    <location>
        <begin position="319"/>
        <end position="394"/>
    </location>
</feature>
<proteinExistence type="predicted"/>